<dbReference type="SUPFAM" id="SSF46689">
    <property type="entry name" value="Homeodomain-like"/>
    <property type="match status" value="1"/>
</dbReference>
<keyword evidence="2" id="KW-0067">ATP-binding</keyword>
<dbReference type="Pfam" id="PF00158">
    <property type="entry name" value="Sigma54_activat"/>
    <property type="match status" value="1"/>
</dbReference>
<dbReference type="SMART" id="SM00382">
    <property type="entry name" value="AAA"/>
    <property type="match status" value="1"/>
</dbReference>
<keyword evidence="3" id="KW-0805">Transcription regulation</keyword>
<gene>
    <name evidence="8" type="ORF">SNE25_16545</name>
</gene>
<evidence type="ECO:0000256" key="4">
    <source>
        <dbReference type="ARBA" id="ARBA00023125"/>
    </source>
</evidence>
<dbReference type="PROSITE" id="PS00676">
    <property type="entry name" value="SIGMA54_INTERACT_2"/>
    <property type="match status" value="1"/>
</dbReference>
<name>A0ABZ0TCI2_9SPHI</name>
<keyword evidence="9" id="KW-1185">Reference proteome</keyword>
<sequence>METYRPTLKPVPHEYNGLNPNKEEPFVRRLHISSEMNLEVENESVKPVYNFPGMIGNCTEMQRVYSLMSIVAPSNSTVLLLGETGTGKEVVARSIHNLSTRKVKQMITINCGALPANLVESELFGHERGSFTGATERRLGKFEQANGGTLFLDEIGELGLDLQVKLLRALQEKEIERVGGKGTIKVNVRIIAATNKSLEKEMAEGRFRSDLYYRLNIFPISLPPLRERKNDIPLLTMHFVKRYSRECGRNINSVCSRVLQSLLNYPWPGNIRELEHLIERSVLLAESNMIKHVLLPLPTDAGCNHDEEIQSIHKTIDQNERDHIYKVLKYCDGRIAGFNGAAYILGVPATTLHSKMKRLGIRKDHSIA</sequence>
<dbReference type="Gene3D" id="1.10.10.60">
    <property type="entry name" value="Homeodomain-like"/>
    <property type="match status" value="1"/>
</dbReference>
<dbReference type="PROSITE" id="PS50045">
    <property type="entry name" value="SIGMA54_INTERACT_4"/>
    <property type="match status" value="1"/>
</dbReference>
<evidence type="ECO:0000256" key="1">
    <source>
        <dbReference type="ARBA" id="ARBA00022741"/>
    </source>
</evidence>
<evidence type="ECO:0000313" key="8">
    <source>
        <dbReference type="EMBL" id="WPU90930.1"/>
    </source>
</evidence>
<keyword evidence="1" id="KW-0547">Nucleotide-binding</keyword>
<dbReference type="InterPro" id="IPR002078">
    <property type="entry name" value="Sigma_54_int"/>
</dbReference>
<protein>
    <submittedName>
        <fullName evidence="8">Sigma 54-interacting transcriptional regulator</fullName>
    </submittedName>
</protein>
<dbReference type="PROSITE" id="PS00688">
    <property type="entry name" value="SIGMA54_INTERACT_3"/>
    <property type="match status" value="1"/>
</dbReference>
<dbReference type="InterPro" id="IPR025943">
    <property type="entry name" value="Sigma_54_int_dom_ATP-bd_2"/>
</dbReference>
<organism evidence="8 9">
    <name type="scientific">Mucilaginibacter sabulilitoris</name>
    <dbReference type="NCBI Taxonomy" id="1173583"/>
    <lineage>
        <taxon>Bacteria</taxon>
        <taxon>Pseudomonadati</taxon>
        <taxon>Bacteroidota</taxon>
        <taxon>Sphingobacteriia</taxon>
        <taxon>Sphingobacteriales</taxon>
        <taxon>Sphingobacteriaceae</taxon>
        <taxon>Mucilaginibacter</taxon>
    </lineage>
</organism>
<evidence type="ECO:0000256" key="5">
    <source>
        <dbReference type="ARBA" id="ARBA00023163"/>
    </source>
</evidence>
<dbReference type="PANTHER" id="PTHR32071">
    <property type="entry name" value="TRANSCRIPTIONAL REGULATORY PROTEIN"/>
    <property type="match status" value="1"/>
</dbReference>
<dbReference type="Pfam" id="PF25601">
    <property type="entry name" value="AAA_lid_14"/>
    <property type="match status" value="1"/>
</dbReference>
<dbReference type="CDD" id="cd00009">
    <property type="entry name" value="AAA"/>
    <property type="match status" value="1"/>
</dbReference>
<dbReference type="InterPro" id="IPR027417">
    <property type="entry name" value="P-loop_NTPase"/>
</dbReference>
<feature type="region of interest" description="Disordered" evidence="6">
    <location>
        <begin position="1"/>
        <end position="20"/>
    </location>
</feature>
<dbReference type="InterPro" id="IPR003593">
    <property type="entry name" value="AAA+_ATPase"/>
</dbReference>
<evidence type="ECO:0000256" key="6">
    <source>
        <dbReference type="SAM" id="MobiDB-lite"/>
    </source>
</evidence>
<evidence type="ECO:0000259" key="7">
    <source>
        <dbReference type="PROSITE" id="PS50045"/>
    </source>
</evidence>
<evidence type="ECO:0000256" key="2">
    <source>
        <dbReference type="ARBA" id="ARBA00022840"/>
    </source>
</evidence>
<proteinExistence type="predicted"/>
<dbReference type="Gene3D" id="1.10.8.60">
    <property type="match status" value="1"/>
</dbReference>
<dbReference type="InterPro" id="IPR058031">
    <property type="entry name" value="AAA_lid_NorR"/>
</dbReference>
<evidence type="ECO:0000256" key="3">
    <source>
        <dbReference type="ARBA" id="ARBA00023015"/>
    </source>
</evidence>
<evidence type="ECO:0000313" key="9">
    <source>
        <dbReference type="Proteomes" id="UP001324380"/>
    </source>
</evidence>
<dbReference type="Gene3D" id="3.40.50.300">
    <property type="entry name" value="P-loop containing nucleotide triphosphate hydrolases"/>
    <property type="match status" value="1"/>
</dbReference>
<keyword evidence="5" id="KW-0804">Transcription</keyword>
<keyword evidence="4" id="KW-0238">DNA-binding</keyword>
<dbReference type="RefSeq" id="WP_321560101.1">
    <property type="nucleotide sequence ID" value="NZ_CP139558.1"/>
</dbReference>
<accession>A0ABZ0TCI2</accession>
<dbReference type="PROSITE" id="PS00675">
    <property type="entry name" value="SIGMA54_INTERACT_1"/>
    <property type="match status" value="1"/>
</dbReference>
<dbReference type="Proteomes" id="UP001324380">
    <property type="component" value="Chromosome"/>
</dbReference>
<dbReference type="InterPro" id="IPR025944">
    <property type="entry name" value="Sigma_54_int_dom_CS"/>
</dbReference>
<reference evidence="8 9" key="1">
    <citation type="submission" date="2023-11" db="EMBL/GenBank/DDBJ databases">
        <title>Analysis of the Genomes of Mucilaginibacter gossypii cycad 4 and M. sabulilitoris SNA2: microbes with the potential for plant growth promotion.</title>
        <authorList>
            <person name="Hirsch A.M."/>
            <person name="Humm E."/>
            <person name="Rubbi M."/>
            <person name="Del Vecchio G."/>
            <person name="Ha S.M."/>
            <person name="Pellegrini M."/>
            <person name="Gunsalus R.P."/>
        </authorList>
    </citation>
    <scope>NUCLEOTIDE SEQUENCE [LARGE SCALE GENOMIC DNA]</scope>
    <source>
        <strain evidence="8 9">SNA2</strain>
    </source>
</reference>
<dbReference type="EMBL" id="CP139558">
    <property type="protein sequence ID" value="WPU90930.1"/>
    <property type="molecule type" value="Genomic_DNA"/>
</dbReference>
<feature type="domain" description="Sigma-54 factor interaction" evidence="7">
    <location>
        <begin position="54"/>
        <end position="283"/>
    </location>
</feature>
<dbReference type="InterPro" id="IPR009057">
    <property type="entry name" value="Homeodomain-like_sf"/>
</dbReference>
<dbReference type="InterPro" id="IPR025662">
    <property type="entry name" value="Sigma_54_int_dom_ATP-bd_1"/>
</dbReference>
<dbReference type="SUPFAM" id="SSF52540">
    <property type="entry name" value="P-loop containing nucleoside triphosphate hydrolases"/>
    <property type="match status" value="1"/>
</dbReference>